<dbReference type="InterPro" id="IPR045584">
    <property type="entry name" value="Pilin-like"/>
</dbReference>
<protein>
    <submittedName>
        <fullName evidence="1">Type II secretion system protein</fullName>
    </submittedName>
</protein>
<dbReference type="EMBL" id="JAXAFO010000025">
    <property type="protein sequence ID" value="MDX6850496.1"/>
    <property type="molecule type" value="Genomic_DNA"/>
</dbReference>
<dbReference type="NCBIfam" id="TIGR02532">
    <property type="entry name" value="IV_pilin_GFxxxE"/>
    <property type="match status" value="1"/>
</dbReference>
<proteinExistence type="predicted"/>
<dbReference type="RefSeq" id="WP_302722248.1">
    <property type="nucleotide sequence ID" value="NZ_JAULRU010000514.1"/>
</dbReference>
<sequence length="162" mass="17606">MNPRQQGFTLLEIVTVLAVLSLVAIGGIRAAESYYRDADYRLLERNAALVMSALNGYYDMHCSSASFSPTPSISHLVGLGLLDQSSFADNPFGSDLTVEIDQTLMVKARVSGVSASRLYATVGGTRYSGSEVIWESAPTVLTAQENVYNMQLKHMYEPGVCQ</sequence>
<evidence type="ECO:0000313" key="2">
    <source>
        <dbReference type="Proteomes" id="UP001273505"/>
    </source>
</evidence>
<dbReference type="InterPro" id="IPR012902">
    <property type="entry name" value="N_methyl_site"/>
</dbReference>
<dbReference type="Proteomes" id="UP001273505">
    <property type="component" value="Unassembled WGS sequence"/>
</dbReference>
<gene>
    <name evidence="1" type="ORF">SCD92_14080</name>
</gene>
<dbReference type="Pfam" id="PF07963">
    <property type="entry name" value="N_methyl"/>
    <property type="match status" value="1"/>
</dbReference>
<comment type="caution">
    <text evidence="1">The sequence shown here is derived from an EMBL/GenBank/DDBJ whole genome shotgun (WGS) entry which is preliminary data.</text>
</comment>
<evidence type="ECO:0000313" key="1">
    <source>
        <dbReference type="EMBL" id="MDX6850496.1"/>
    </source>
</evidence>
<name>A0ABU4S285_9GAMM</name>
<dbReference type="SUPFAM" id="SSF54523">
    <property type="entry name" value="Pili subunits"/>
    <property type="match status" value="1"/>
</dbReference>
<keyword evidence="2" id="KW-1185">Reference proteome</keyword>
<accession>A0ABU4S285</accession>
<organism evidence="1 2">
    <name type="scientific">Gilvimarinus gilvus</name>
    <dbReference type="NCBI Taxonomy" id="3058038"/>
    <lineage>
        <taxon>Bacteria</taxon>
        <taxon>Pseudomonadati</taxon>
        <taxon>Pseudomonadota</taxon>
        <taxon>Gammaproteobacteria</taxon>
        <taxon>Cellvibrionales</taxon>
        <taxon>Cellvibrionaceae</taxon>
        <taxon>Gilvimarinus</taxon>
    </lineage>
</organism>
<reference evidence="1 2" key="1">
    <citation type="submission" date="2023-11" db="EMBL/GenBank/DDBJ databases">
        <title>Gilvimarinus fulvus sp. nov., isolated from the surface of Kelp.</title>
        <authorList>
            <person name="Sun Y.Y."/>
            <person name="Gong Y."/>
            <person name="Du Z.J."/>
        </authorList>
    </citation>
    <scope>NUCLEOTIDE SEQUENCE [LARGE SCALE GENOMIC DNA]</scope>
    <source>
        <strain evidence="1 2">SDUM040013</strain>
    </source>
</reference>